<evidence type="ECO:0000313" key="2">
    <source>
        <dbReference type="Proteomes" id="UP001301140"/>
    </source>
</evidence>
<keyword evidence="2" id="KW-1185">Reference proteome</keyword>
<organism evidence="1 2">
    <name type="scientific">Marinimicrococcus flavescens</name>
    <dbReference type="NCBI Taxonomy" id="3031815"/>
    <lineage>
        <taxon>Bacteria</taxon>
        <taxon>Pseudomonadati</taxon>
        <taxon>Pseudomonadota</taxon>
        <taxon>Alphaproteobacteria</taxon>
        <taxon>Geminicoccales</taxon>
        <taxon>Geminicoccaceae</taxon>
        <taxon>Marinimicrococcus</taxon>
    </lineage>
</organism>
<sequence>MSLGERREEGDAVDRRAVPQERRVTVAVDAHVHLHPVFDRRRFLDAAIANAAESGLPLGPVWLLLTEIAGVHAFRELADQPPQGWRGELRPDGRTLELRRADGATVLVTAGRQVQVAGGLELLALGTDDDIPDGIAMSEAIERALAADALPVVPWGFGKWWGRRGRLLEALLDSPQGASVFLGDNGGRAAFIATPGQFERVERNGRRVLPGSDPLPFARQVERVASYGLHLEIDPFQPAPFAALKARLLDPQAKVSIYGTRAGAISFLRDQVAMQLYKRRQA</sequence>
<comment type="caution">
    <text evidence="1">The sequence shown here is derived from an EMBL/GenBank/DDBJ whole genome shotgun (WGS) entry which is preliminary data.</text>
</comment>
<reference evidence="1 2" key="1">
    <citation type="submission" date="2023-03" db="EMBL/GenBank/DDBJ databases">
        <title>YIM 152171 draft genome.</title>
        <authorList>
            <person name="Yang Z."/>
        </authorList>
    </citation>
    <scope>NUCLEOTIDE SEQUENCE [LARGE SCALE GENOMIC DNA]</scope>
    <source>
        <strain evidence="1 2">YIM 152171</strain>
    </source>
</reference>
<evidence type="ECO:0000313" key="1">
    <source>
        <dbReference type="EMBL" id="MDF1587015.1"/>
    </source>
</evidence>
<dbReference type="Proteomes" id="UP001301140">
    <property type="component" value="Unassembled WGS sequence"/>
</dbReference>
<protein>
    <submittedName>
        <fullName evidence="1">Uncharacterized protein</fullName>
    </submittedName>
</protein>
<dbReference type="AlphaFoldDB" id="A0AAP3XSV6"/>
<dbReference type="RefSeq" id="WP_327789438.1">
    <property type="nucleotide sequence ID" value="NZ_JARGEQ010000104.1"/>
</dbReference>
<accession>A0AAP3XSV6</accession>
<dbReference type="EMBL" id="JARGEQ010000104">
    <property type="protein sequence ID" value="MDF1587015.1"/>
    <property type="molecule type" value="Genomic_DNA"/>
</dbReference>
<gene>
    <name evidence="1" type="ORF">PZ740_11560</name>
</gene>
<proteinExistence type="predicted"/>
<name>A0AAP3XSV6_9PROT</name>